<evidence type="ECO:0000256" key="2">
    <source>
        <dbReference type="ARBA" id="ARBA00023012"/>
    </source>
</evidence>
<name>A0A8J6TLI0_9BACT</name>
<organism evidence="9 10">
    <name type="scientific">Candidatus Desulfatibia vada</name>
    <dbReference type="NCBI Taxonomy" id="2841696"/>
    <lineage>
        <taxon>Bacteria</taxon>
        <taxon>Pseudomonadati</taxon>
        <taxon>Thermodesulfobacteriota</taxon>
        <taxon>Desulfobacteria</taxon>
        <taxon>Desulfobacterales</taxon>
        <taxon>Desulfobacterales incertae sedis</taxon>
        <taxon>Candidatus Desulfatibia</taxon>
    </lineage>
</organism>
<dbReference type="PANTHER" id="PTHR44688:SF16">
    <property type="entry name" value="DNA-BINDING TRANSCRIPTIONAL ACTIVATOR DEVR_DOSR"/>
    <property type="match status" value="1"/>
</dbReference>
<evidence type="ECO:0000256" key="4">
    <source>
        <dbReference type="ARBA" id="ARBA00023125"/>
    </source>
</evidence>
<dbReference type="SMART" id="SM00448">
    <property type="entry name" value="REC"/>
    <property type="match status" value="1"/>
</dbReference>
<dbReference type="PROSITE" id="PS50043">
    <property type="entry name" value="HTH_LUXR_2"/>
    <property type="match status" value="1"/>
</dbReference>
<keyword evidence="4" id="KW-0238">DNA-binding</keyword>
<dbReference type="GO" id="GO:0000160">
    <property type="term" value="P:phosphorelay signal transduction system"/>
    <property type="evidence" value="ECO:0007669"/>
    <property type="project" value="UniProtKB-KW"/>
</dbReference>
<dbReference type="SMART" id="SM00421">
    <property type="entry name" value="HTH_LUXR"/>
    <property type="match status" value="1"/>
</dbReference>
<feature type="domain" description="Response regulatory" evidence="8">
    <location>
        <begin position="7"/>
        <end position="121"/>
    </location>
</feature>
<proteinExistence type="predicted"/>
<evidence type="ECO:0000256" key="3">
    <source>
        <dbReference type="ARBA" id="ARBA00023015"/>
    </source>
</evidence>
<protein>
    <submittedName>
        <fullName evidence="9">Response regulator transcription factor</fullName>
    </submittedName>
</protein>
<dbReference type="Gene3D" id="3.40.50.2300">
    <property type="match status" value="1"/>
</dbReference>
<evidence type="ECO:0000313" key="10">
    <source>
        <dbReference type="Proteomes" id="UP000605201"/>
    </source>
</evidence>
<feature type="domain" description="HTH luxR-type" evidence="7">
    <location>
        <begin position="137"/>
        <end position="202"/>
    </location>
</feature>
<dbReference type="CDD" id="cd17537">
    <property type="entry name" value="REC_FixJ"/>
    <property type="match status" value="1"/>
</dbReference>
<evidence type="ECO:0000259" key="8">
    <source>
        <dbReference type="PROSITE" id="PS50110"/>
    </source>
</evidence>
<accession>A0A8J6TLI0</accession>
<evidence type="ECO:0000256" key="1">
    <source>
        <dbReference type="ARBA" id="ARBA00022553"/>
    </source>
</evidence>
<dbReference type="Gene3D" id="1.10.10.10">
    <property type="entry name" value="Winged helix-like DNA-binding domain superfamily/Winged helix DNA-binding domain"/>
    <property type="match status" value="1"/>
</dbReference>
<gene>
    <name evidence="9" type="ORF">H8D96_05985</name>
</gene>
<keyword evidence="5" id="KW-0804">Transcription</keyword>
<dbReference type="Proteomes" id="UP000605201">
    <property type="component" value="Unassembled WGS sequence"/>
</dbReference>
<keyword evidence="1 6" id="KW-0597">Phosphoprotein</keyword>
<dbReference type="AlphaFoldDB" id="A0A8J6TLI0"/>
<sequence length="204" mass="22668">MIPLEATVFVVDDDTSVRTALKRLIKSLGFKVKTFDSAQAFLKHGPHDGPACLVLDIRMPGMSGIELQEQLTSAGLGLPIIFITGHGNIPMSVKAMKAGAVDFIEKPFEDQKLIDAINIALKQNKKFRTEHAELKDLLRRVDSLTPREHEVFILVVSGMLNKQIAFDLGRSEKTIKVHRARVMDKMKAKSLADLVRMAEKVTAH</sequence>
<dbReference type="InterPro" id="IPR001789">
    <property type="entry name" value="Sig_transdc_resp-reg_receiver"/>
</dbReference>
<dbReference type="InterPro" id="IPR011006">
    <property type="entry name" value="CheY-like_superfamily"/>
</dbReference>
<dbReference type="InterPro" id="IPR000792">
    <property type="entry name" value="Tscrpt_reg_LuxR_C"/>
</dbReference>
<dbReference type="PANTHER" id="PTHR44688">
    <property type="entry name" value="DNA-BINDING TRANSCRIPTIONAL ACTIVATOR DEVR_DOSR"/>
    <property type="match status" value="1"/>
</dbReference>
<dbReference type="SUPFAM" id="SSF52172">
    <property type="entry name" value="CheY-like"/>
    <property type="match status" value="1"/>
</dbReference>
<evidence type="ECO:0000256" key="5">
    <source>
        <dbReference type="ARBA" id="ARBA00023163"/>
    </source>
</evidence>
<dbReference type="GO" id="GO:0006355">
    <property type="term" value="P:regulation of DNA-templated transcription"/>
    <property type="evidence" value="ECO:0007669"/>
    <property type="project" value="InterPro"/>
</dbReference>
<dbReference type="FunFam" id="3.40.50.2300:FF:000018">
    <property type="entry name" value="DNA-binding transcriptional regulator NtrC"/>
    <property type="match status" value="1"/>
</dbReference>
<evidence type="ECO:0000259" key="7">
    <source>
        <dbReference type="PROSITE" id="PS50043"/>
    </source>
</evidence>
<keyword evidence="3" id="KW-0805">Transcription regulation</keyword>
<feature type="modified residue" description="4-aspartylphosphate" evidence="6">
    <location>
        <position position="56"/>
    </location>
</feature>
<keyword evidence="2" id="KW-0902">Two-component regulatory system</keyword>
<dbReference type="CDD" id="cd06170">
    <property type="entry name" value="LuxR_C_like"/>
    <property type="match status" value="1"/>
</dbReference>
<reference evidence="9 10" key="1">
    <citation type="submission" date="2020-08" db="EMBL/GenBank/DDBJ databases">
        <title>Bridging the membrane lipid divide: bacteria of the FCB group superphylum have the potential to synthesize archaeal ether lipids.</title>
        <authorList>
            <person name="Villanueva L."/>
            <person name="Von Meijenfeldt F.A.B."/>
            <person name="Westbye A.B."/>
            <person name="Yadav S."/>
            <person name="Hopmans E.C."/>
            <person name="Dutilh B.E."/>
            <person name="Sinninghe Damste J.S."/>
        </authorList>
    </citation>
    <scope>NUCLEOTIDE SEQUENCE [LARGE SCALE GENOMIC DNA]</scope>
    <source>
        <strain evidence="9">NIOZ-UU17</strain>
    </source>
</reference>
<dbReference type="InterPro" id="IPR036388">
    <property type="entry name" value="WH-like_DNA-bd_sf"/>
</dbReference>
<dbReference type="SUPFAM" id="SSF46894">
    <property type="entry name" value="C-terminal effector domain of the bipartite response regulators"/>
    <property type="match status" value="1"/>
</dbReference>
<dbReference type="Pfam" id="PF00196">
    <property type="entry name" value="GerE"/>
    <property type="match status" value="1"/>
</dbReference>
<dbReference type="PROSITE" id="PS00622">
    <property type="entry name" value="HTH_LUXR_1"/>
    <property type="match status" value="1"/>
</dbReference>
<dbReference type="InterPro" id="IPR016032">
    <property type="entry name" value="Sig_transdc_resp-reg_C-effctor"/>
</dbReference>
<dbReference type="GO" id="GO:0003677">
    <property type="term" value="F:DNA binding"/>
    <property type="evidence" value="ECO:0007669"/>
    <property type="project" value="UniProtKB-KW"/>
</dbReference>
<dbReference type="PRINTS" id="PR00038">
    <property type="entry name" value="HTHLUXR"/>
</dbReference>
<comment type="caution">
    <text evidence="9">The sequence shown here is derived from an EMBL/GenBank/DDBJ whole genome shotgun (WGS) entry which is preliminary data.</text>
</comment>
<evidence type="ECO:0000313" key="9">
    <source>
        <dbReference type="EMBL" id="MBC8431451.1"/>
    </source>
</evidence>
<dbReference type="PROSITE" id="PS50110">
    <property type="entry name" value="RESPONSE_REGULATORY"/>
    <property type="match status" value="1"/>
</dbReference>
<dbReference type="Pfam" id="PF00072">
    <property type="entry name" value="Response_reg"/>
    <property type="match status" value="1"/>
</dbReference>
<dbReference type="EMBL" id="JACNIG010000143">
    <property type="protein sequence ID" value="MBC8431451.1"/>
    <property type="molecule type" value="Genomic_DNA"/>
</dbReference>
<evidence type="ECO:0000256" key="6">
    <source>
        <dbReference type="PROSITE-ProRule" id="PRU00169"/>
    </source>
</evidence>